<dbReference type="AlphaFoldDB" id="A0A392RTR8"/>
<sequence>MDLSPLIKSGGWDFKNPKTDLDPWILHKRSNRHVINLEGPNDALTRHRLLPPSSSTSHKSEEKKAIDELRSSRATTTTSSNLLK</sequence>
<feature type="compositionally biased region" description="Basic and acidic residues" evidence="1">
    <location>
        <begin position="58"/>
        <end position="71"/>
    </location>
</feature>
<comment type="caution">
    <text evidence="2">The sequence shown here is derived from an EMBL/GenBank/DDBJ whole genome shotgun (WGS) entry which is preliminary data.</text>
</comment>
<feature type="region of interest" description="Disordered" evidence="1">
    <location>
        <begin position="38"/>
        <end position="84"/>
    </location>
</feature>
<name>A0A392RTR8_9FABA</name>
<feature type="compositionally biased region" description="Low complexity" evidence="1">
    <location>
        <begin position="72"/>
        <end position="84"/>
    </location>
</feature>
<organism evidence="2 3">
    <name type="scientific">Trifolium medium</name>
    <dbReference type="NCBI Taxonomy" id="97028"/>
    <lineage>
        <taxon>Eukaryota</taxon>
        <taxon>Viridiplantae</taxon>
        <taxon>Streptophyta</taxon>
        <taxon>Embryophyta</taxon>
        <taxon>Tracheophyta</taxon>
        <taxon>Spermatophyta</taxon>
        <taxon>Magnoliopsida</taxon>
        <taxon>eudicotyledons</taxon>
        <taxon>Gunneridae</taxon>
        <taxon>Pentapetalae</taxon>
        <taxon>rosids</taxon>
        <taxon>fabids</taxon>
        <taxon>Fabales</taxon>
        <taxon>Fabaceae</taxon>
        <taxon>Papilionoideae</taxon>
        <taxon>50 kb inversion clade</taxon>
        <taxon>NPAAA clade</taxon>
        <taxon>Hologalegina</taxon>
        <taxon>IRL clade</taxon>
        <taxon>Trifolieae</taxon>
        <taxon>Trifolium</taxon>
    </lineage>
</organism>
<proteinExistence type="predicted"/>
<accession>A0A392RTR8</accession>
<reference evidence="2 3" key="1">
    <citation type="journal article" date="2018" name="Front. Plant Sci.">
        <title>Red Clover (Trifolium pratense) and Zigzag Clover (T. medium) - A Picture of Genomic Similarities and Differences.</title>
        <authorList>
            <person name="Dluhosova J."/>
            <person name="Istvanek J."/>
            <person name="Nedelnik J."/>
            <person name="Repkova J."/>
        </authorList>
    </citation>
    <scope>NUCLEOTIDE SEQUENCE [LARGE SCALE GENOMIC DNA]</scope>
    <source>
        <strain evidence="3">cv. 10/8</strain>
        <tissue evidence="2">Leaf</tissue>
    </source>
</reference>
<evidence type="ECO:0000256" key="1">
    <source>
        <dbReference type="SAM" id="MobiDB-lite"/>
    </source>
</evidence>
<dbReference type="EMBL" id="LXQA010274458">
    <property type="protein sequence ID" value="MCI39993.1"/>
    <property type="molecule type" value="Genomic_DNA"/>
</dbReference>
<evidence type="ECO:0000313" key="2">
    <source>
        <dbReference type="EMBL" id="MCI39993.1"/>
    </source>
</evidence>
<protein>
    <submittedName>
        <fullName evidence="2">Uncharacterized protein</fullName>
    </submittedName>
</protein>
<feature type="non-terminal residue" evidence="2">
    <location>
        <position position="84"/>
    </location>
</feature>
<dbReference type="Proteomes" id="UP000265520">
    <property type="component" value="Unassembled WGS sequence"/>
</dbReference>
<evidence type="ECO:0000313" key="3">
    <source>
        <dbReference type="Proteomes" id="UP000265520"/>
    </source>
</evidence>
<keyword evidence="3" id="KW-1185">Reference proteome</keyword>